<evidence type="ECO:0000313" key="9">
    <source>
        <dbReference type="Proteomes" id="UP001204142"/>
    </source>
</evidence>
<dbReference type="InterPro" id="IPR052062">
    <property type="entry name" value="Murein_DD/LD_carboxypeptidase"/>
</dbReference>
<protein>
    <submittedName>
        <fullName evidence="8">NlpC/P60 family protein</fullName>
    </submittedName>
</protein>
<dbReference type="InterPro" id="IPR038765">
    <property type="entry name" value="Papain-like_cys_pep_sf"/>
</dbReference>
<accession>A0ABT1WJ56</accession>
<evidence type="ECO:0000256" key="3">
    <source>
        <dbReference type="ARBA" id="ARBA00022729"/>
    </source>
</evidence>
<evidence type="ECO:0000256" key="2">
    <source>
        <dbReference type="ARBA" id="ARBA00022670"/>
    </source>
</evidence>
<evidence type="ECO:0000256" key="5">
    <source>
        <dbReference type="ARBA" id="ARBA00022807"/>
    </source>
</evidence>
<dbReference type="PANTHER" id="PTHR47360">
    <property type="entry name" value="MUREIN DD-ENDOPEPTIDASE MEPS/MUREIN LD-CARBOXYPEPTIDASE"/>
    <property type="match status" value="1"/>
</dbReference>
<gene>
    <name evidence="8" type="ORF">NQT62_14005</name>
</gene>
<evidence type="ECO:0000259" key="7">
    <source>
        <dbReference type="PROSITE" id="PS51935"/>
    </source>
</evidence>
<keyword evidence="3 6" id="KW-0732">Signal</keyword>
<dbReference type="InterPro" id="IPR000064">
    <property type="entry name" value="NLP_P60_dom"/>
</dbReference>
<dbReference type="Pfam" id="PF00877">
    <property type="entry name" value="NLPC_P60"/>
    <property type="match status" value="1"/>
</dbReference>
<feature type="signal peptide" evidence="6">
    <location>
        <begin position="1"/>
        <end position="23"/>
    </location>
</feature>
<keyword evidence="2" id="KW-0645">Protease</keyword>
<evidence type="ECO:0000256" key="4">
    <source>
        <dbReference type="ARBA" id="ARBA00022801"/>
    </source>
</evidence>
<dbReference type="RefSeq" id="WP_256765356.1">
    <property type="nucleotide sequence ID" value="NZ_JANIGO010000005.1"/>
</dbReference>
<comment type="caution">
    <text evidence="8">The sequence shown here is derived from an EMBL/GenBank/DDBJ whole genome shotgun (WGS) entry which is preliminary data.</text>
</comment>
<comment type="similarity">
    <text evidence="1">Belongs to the peptidase C40 family.</text>
</comment>
<reference evidence="8 9" key="1">
    <citation type="submission" date="2022-07" db="EMBL/GenBank/DDBJ databases">
        <authorList>
            <person name="Xamxidin M."/>
            <person name="Wu M."/>
        </authorList>
    </citation>
    <scope>NUCLEOTIDE SEQUENCE [LARGE SCALE GENOMIC DNA]</scope>
    <source>
        <strain evidence="8 9">NBRC 111650</strain>
    </source>
</reference>
<dbReference type="EMBL" id="JANIGO010000005">
    <property type="protein sequence ID" value="MCQ8897551.1"/>
    <property type="molecule type" value="Genomic_DNA"/>
</dbReference>
<keyword evidence="9" id="KW-1185">Reference proteome</keyword>
<name>A0ABT1WJ56_9BURK</name>
<sequence>MHAWSCAALLLVTYGLLPSKAMANDGNPNVEEAILEHYDEWRGTRHKLGGTSHAGVDCSSFIQKLYEKHFGIELPRSSREQMQLGTTVDKSNLRTGDLLFFRTGPTLKHVAVYIGNNRFLHVSTRRGVMLSDLDESYWRKRFLKAQRLM</sequence>
<evidence type="ECO:0000256" key="6">
    <source>
        <dbReference type="SAM" id="SignalP"/>
    </source>
</evidence>
<evidence type="ECO:0000313" key="8">
    <source>
        <dbReference type="EMBL" id="MCQ8897551.1"/>
    </source>
</evidence>
<proteinExistence type="inferred from homology"/>
<keyword evidence="5" id="KW-0788">Thiol protease</keyword>
<feature type="chain" id="PRO_5045131069" evidence="6">
    <location>
        <begin position="24"/>
        <end position="149"/>
    </location>
</feature>
<dbReference type="PANTHER" id="PTHR47360:SF1">
    <property type="entry name" value="ENDOPEPTIDASE NLPC-RELATED"/>
    <property type="match status" value="1"/>
</dbReference>
<dbReference type="Gene3D" id="3.90.1720.10">
    <property type="entry name" value="endopeptidase domain like (from Nostoc punctiforme)"/>
    <property type="match status" value="1"/>
</dbReference>
<dbReference type="Proteomes" id="UP001204142">
    <property type="component" value="Unassembled WGS sequence"/>
</dbReference>
<keyword evidence="4" id="KW-0378">Hydrolase</keyword>
<dbReference type="PROSITE" id="PS51935">
    <property type="entry name" value="NLPC_P60"/>
    <property type="match status" value="1"/>
</dbReference>
<dbReference type="SUPFAM" id="SSF54001">
    <property type="entry name" value="Cysteine proteinases"/>
    <property type="match status" value="1"/>
</dbReference>
<organism evidence="8 9">
    <name type="scientific">Limnobacter humi</name>
    <dbReference type="NCBI Taxonomy" id="1778671"/>
    <lineage>
        <taxon>Bacteria</taxon>
        <taxon>Pseudomonadati</taxon>
        <taxon>Pseudomonadota</taxon>
        <taxon>Betaproteobacteria</taxon>
        <taxon>Burkholderiales</taxon>
        <taxon>Burkholderiaceae</taxon>
        <taxon>Limnobacter</taxon>
    </lineage>
</organism>
<evidence type="ECO:0000256" key="1">
    <source>
        <dbReference type="ARBA" id="ARBA00007074"/>
    </source>
</evidence>
<feature type="domain" description="NlpC/P60" evidence="7">
    <location>
        <begin position="28"/>
        <end position="149"/>
    </location>
</feature>